<keyword evidence="5" id="KW-1185">Reference proteome</keyword>
<dbReference type="GO" id="GO:0010468">
    <property type="term" value="P:regulation of gene expression"/>
    <property type="evidence" value="ECO:0007669"/>
    <property type="project" value="InterPro"/>
</dbReference>
<protein>
    <recommendedName>
        <fullName evidence="3">NYN domain-containing protein</fullName>
    </recommendedName>
</protein>
<dbReference type="EMBL" id="JARKHS020018128">
    <property type="protein sequence ID" value="KAK8772552.1"/>
    <property type="molecule type" value="Genomic_DNA"/>
</dbReference>
<evidence type="ECO:0000256" key="2">
    <source>
        <dbReference type="SAM" id="MobiDB-lite"/>
    </source>
</evidence>
<accession>A0AAQ4ED51</accession>
<dbReference type="Gene3D" id="3.30.420.10">
    <property type="entry name" value="Ribonuclease H-like superfamily/Ribonuclease H"/>
    <property type="match status" value="1"/>
</dbReference>
<dbReference type="InterPro" id="IPR021139">
    <property type="entry name" value="NYN"/>
</dbReference>
<dbReference type="Pfam" id="PF01936">
    <property type="entry name" value="NYN"/>
    <property type="match status" value="1"/>
</dbReference>
<dbReference type="PANTHER" id="PTHR14379">
    <property type="entry name" value="LIMKAIN B LKAP"/>
    <property type="match status" value="1"/>
</dbReference>
<reference evidence="4 5" key="1">
    <citation type="journal article" date="2023" name="Arcadia Sci">
        <title>De novo assembly of a long-read Amblyomma americanum tick genome.</title>
        <authorList>
            <person name="Chou S."/>
            <person name="Poskanzer K.E."/>
            <person name="Rollins M."/>
            <person name="Thuy-Boun P.S."/>
        </authorList>
    </citation>
    <scope>NUCLEOTIDE SEQUENCE [LARGE SCALE GENOMIC DNA]</scope>
    <source>
        <strain evidence="4">F_SG_1</strain>
        <tissue evidence="4">Salivary glands</tissue>
    </source>
</reference>
<dbReference type="GO" id="GO:1905762">
    <property type="term" value="F:CCR4-NOT complex binding"/>
    <property type="evidence" value="ECO:0007669"/>
    <property type="project" value="TreeGrafter"/>
</dbReference>
<sequence>MKSLIHLVGKNVVLASASSHQKQHQQGRGRGHHTRGRRGRFPRGRFHSRGRGGGSWNQGQGLSAGENLLCFKRALRCTAGNDKISVLSDSCALSVSDYFDATSEHGGGEDYGVLCDEPDVECSSHTTNNDYDLYYDEPDVEEELGIGLKAEDIEDLTDAVLSTGNDGAAAGIGNSQSVVALPTTLSSIGMISVFWDIENCAVPSGVAAYKIVQKVRQQFYSGHREADFIVACDIIRMKPVVVGELSEAQVTVIHVPGDQKNAADEKLRSVLRRFSDDHKLTNSRIVLISGDVDFAREIHEIRYRDLIHVVLIHNDQAKRALTDAANESIRYSEFVSDLRKAAPTVGTESKNLKKTAKAAEETTRSMEKKLAVTKLPAGCQKVNTQVLHGTAVAKKNTASAGAAGCLNEANKNNQLTNSEKGKLSEVGSQVRAKVGLLATQHKENELYWRSLLSKTSIPQDFVLEVDSAGSIVYLVYPSTNKAKKAVAVLNKLAASGSDMPICLGILSEKVAAEETAVPGPGATSFVKKVTAAIDAHQAKVEAIKKQAACLKGNDQKSKEERLALQKLVEAYEAQLREFNSTVYKLPSSPQEAESITVTEVARLRRSSAVYGMKSKLLDGLNKRQIVFLVTSPGSGASLEVPSYLQDLGCRVLSIQPNDFTAEQCAKCAGSINALGPSECWTVSGERPSPKSKVVFTTARHFVQEFLRCGTALAGFQAIVVDGLQEDSAYQRVTLAVLRKHFVSQGEISLGDPATPLQLGKPANQNFQERFGPIGNLIWNYQFAPANALKLIEEKLRNLKDSMKGSLALDSERQCIVITGHKQYCTEARRYLQSIVTDQVARLAKKDREVLLTPHDSAYSTQPVLAVIGIGGQVDELLSPTNFRTIVVGDVKIPLPEFRKRVNELGDIVQYWFLKKDSAFQITYKTAKEASAAYSALSKQDDELRVSVKGQALEYHEEQRNQRPAFHAQVSLPRRRCTGIAFAELPNQASFDQIAGLLPLCLKLDGAVVTCDRNKKVPCQLYISGLPPTISQVSVEKALQASLTPKLKSVRLIHEPAFETSQKQLQALEVAIEKAFEREPGVGRSKVSLRIPKSGDYMFKGWMSFEDAGMAQSACALLKDTLVPSNGDSATLPLTIQSLVEGVFFFPCTFFAAVQKRVEAELSRQEGVRPEDNLKCDAFPCGEVVRMSLRANNLNDFHKVVQLFNYLLTFEAAQVESSLSTELVASVVKAAVPGGSVYVYRKPGNTRLVGEKEVVNTASEMLKKCSRAQAEELVRQLGVRHVQAELATDTEDRCPVCLEPPGKGEDPVEGHRLELCGHWHCKSCLLLVLSSSPLPLACFEEDHGVPLLKWPPNGTNMNPIENIWGTLKKNLASQNLGGTTEDCL</sequence>
<proteinExistence type="predicted"/>
<dbReference type="SUPFAM" id="SSF57850">
    <property type="entry name" value="RING/U-box"/>
    <property type="match status" value="1"/>
</dbReference>
<name>A0AAQ4ED51_AMBAM</name>
<feature type="coiled-coil region" evidence="1">
    <location>
        <begin position="526"/>
        <end position="581"/>
    </location>
</feature>
<feature type="domain" description="NYN" evidence="3">
    <location>
        <begin position="191"/>
        <end position="329"/>
    </location>
</feature>
<dbReference type="InterPro" id="IPR024768">
    <property type="entry name" value="Marf1"/>
</dbReference>
<dbReference type="PANTHER" id="PTHR14379:SF3">
    <property type="entry name" value="MEIOSIS REGULATOR AND MRNA STABILITY FACTOR 1"/>
    <property type="match status" value="1"/>
</dbReference>
<evidence type="ECO:0000313" key="5">
    <source>
        <dbReference type="Proteomes" id="UP001321473"/>
    </source>
</evidence>
<feature type="compositionally biased region" description="Basic residues" evidence="2">
    <location>
        <begin position="21"/>
        <end position="50"/>
    </location>
</feature>
<dbReference type="InterPro" id="IPR027417">
    <property type="entry name" value="P-loop_NTPase"/>
</dbReference>
<feature type="region of interest" description="Disordered" evidence="2">
    <location>
        <begin position="16"/>
        <end position="59"/>
    </location>
</feature>
<dbReference type="GO" id="GO:0005777">
    <property type="term" value="C:peroxisome"/>
    <property type="evidence" value="ECO:0007669"/>
    <property type="project" value="InterPro"/>
</dbReference>
<dbReference type="Gene3D" id="3.40.50.300">
    <property type="entry name" value="P-loop containing nucleotide triphosphate hydrolases"/>
    <property type="match status" value="1"/>
</dbReference>
<keyword evidence="1" id="KW-0175">Coiled coil</keyword>
<organism evidence="4 5">
    <name type="scientific">Amblyomma americanum</name>
    <name type="common">Lone star tick</name>
    <dbReference type="NCBI Taxonomy" id="6943"/>
    <lineage>
        <taxon>Eukaryota</taxon>
        <taxon>Metazoa</taxon>
        <taxon>Ecdysozoa</taxon>
        <taxon>Arthropoda</taxon>
        <taxon>Chelicerata</taxon>
        <taxon>Arachnida</taxon>
        <taxon>Acari</taxon>
        <taxon>Parasitiformes</taxon>
        <taxon>Ixodida</taxon>
        <taxon>Ixodoidea</taxon>
        <taxon>Ixodidae</taxon>
        <taxon>Amblyomminae</taxon>
        <taxon>Amblyomma</taxon>
    </lineage>
</organism>
<evidence type="ECO:0000259" key="3">
    <source>
        <dbReference type="Pfam" id="PF01936"/>
    </source>
</evidence>
<evidence type="ECO:0000256" key="1">
    <source>
        <dbReference type="SAM" id="Coils"/>
    </source>
</evidence>
<dbReference type="CDD" id="cd10910">
    <property type="entry name" value="PIN_limkain_b1_N_like"/>
    <property type="match status" value="1"/>
</dbReference>
<gene>
    <name evidence="4" type="ORF">V5799_024210</name>
</gene>
<dbReference type="GO" id="GO:0004540">
    <property type="term" value="F:RNA nuclease activity"/>
    <property type="evidence" value="ECO:0007669"/>
    <property type="project" value="InterPro"/>
</dbReference>
<dbReference type="SUPFAM" id="SSF52540">
    <property type="entry name" value="P-loop containing nucleoside triphosphate hydrolases"/>
    <property type="match status" value="1"/>
</dbReference>
<evidence type="ECO:0000313" key="4">
    <source>
        <dbReference type="EMBL" id="KAK8772552.1"/>
    </source>
</evidence>
<dbReference type="InterPro" id="IPR036397">
    <property type="entry name" value="RNaseH_sf"/>
</dbReference>
<dbReference type="Proteomes" id="UP001321473">
    <property type="component" value="Unassembled WGS sequence"/>
</dbReference>
<dbReference type="GO" id="GO:0003676">
    <property type="term" value="F:nucleic acid binding"/>
    <property type="evidence" value="ECO:0007669"/>
    <property type="project" value="InterPro"/>
</dbReference>
<comment type="caution">
    <text evidence="4">The sequence shown here is derived from an EMBL/GenBank/DDBJ whole genome shotgun (WGS) entry which is preliminary data.</text>
</comment>